<comment type="caution">
    <text evidence="3">The sequence shown here is derived from an EMBL/GenBank/DDBJ whole genome shotgun (WGS) entry which is preliminary data.</text>
</comment>
<dbReference type="Gene3D" id="3.40.50.300">
    <property type="entry name" value="P-loop containing nucleotide triphosphate hydrolases"/>
    <property type="match status" value="2"/>
</dbReference>
<dbReference type="GO" id="GO:0006289">
    <property type="term" value="P:nucleotide-excision repair"/>
    <property type="evidence" value="ECO:0007669"/>
    <property type="project" value="TreeGrafter"/>
</dbReference>
<feature type="domain" description="Helicase ATP-binding" evidence="1">
    <location>
        <begin position="189"/>
        <end position="438"/>
    </location>
</feature>
<dbReference type="InterPro" id="IPR001650">
    <property type="entry name" value="Helicase_C-like"/>
</dbReference>
<evidence type="ECO:0000259" key="1">
    <source>
        <dbReference type="PROSITE" id="PS51192"/>
    </source>
</evidence>
<dbReference type="InterPro" id="IPR027417">
    <property type="entry name" value="P-loop_NTPase"/>
</dbReference>
<dbReference type="GO" id="GO:0043138">
    <property type="term" value="F:3'-5' DNA helicase activity"/>
    <property type="evidence" value="ECO:0007669"/>
    <property type="project" value="TreeGrafter"/>
</dbReference>
<organism evidence="3">
    <name type="scientific">Ignisphaera aggregans</name>
    <dbReference type="NCBI Taxonomy" id="334771"/>
    <lineage>
        <taxon>Archaea</taxon>
        <taxon>Thermoproteota</taxon>
        <taxon>Thermoprotei</taxon>
        <taxon>Desulfurococcales</taxon>
        <taxon>Desulfurococcaceae</taxon>
        <taxon>Ignisphaera</taxon>
    </lineage>
</organism>
<dbReference type="SMART" id="SM00487">
    <property type="entry name" value="DEXDc"/>
    <property type="match status" value="1"/>
</dbReference>
<evidence type="ECO:0000259" key="2">
    <source>
        <dbReference type="PROSITE" id="PS51194"/>
    </source>
</evidence>
<name>A0A7J2TCD6_9CREN</name>
<dbReference type="EMBL" id="DSLL01000050">
    <property type="protein sequence ID" value="HEH31517.1"/>
    <property type="molecule type" value="Genomic_DNA"/>
</dbReference>
<feature type="domain" description="Helicase C-terminal" evidence="2">
    <location>
        <begin position="546"/>
        <end position="728"/>
    </location>
</feature>
<dbReference type="PROSITE" id="PS51194">
    <property type="entry name" value="HELICASE_CTER"/>
    <property type="match status" value="1"/>
</dbReference>
<accession>A0A7J2TCD6</accession>
<dbReference type="AlphaFoldDB" id="A0A7J2TCD6"/>
<dbReference type="Pfam" id="PF04851">
    <property type="entry name" value="ResIII"/>
    <property type="match status" value="1"/>
</dbReference>
<evidence type="ECO:0000313" key="3">
    <source>
        <dbReference type="EMBL" id="HEH31517.1"/>
    </source>
</evidence>
<dbReference type="GO" id="GO:0036297">
    <property type="term" value="P:interstrand cross-link repair"/>
    <property type="evidence" value="ECO:0007669"/>
    <property type="project" value="TreeGrafter"/>
</dbReference>
<dbReference type="GO" id="GO:0003677">
    <property type="term" value="F:DNA binding"/>
    <property type="evidence" value="ECO:0007669"/>
    <property type="project" value="InterPro"/>
</dbReference>
<gene>
    <name evidence="3" type="ORF">ENP99_05365</name>
</gene>
<dbReference type="GO" id="GO:0005524">
    <property type="term" value="F:ATP binding"/>
    <property type="evidence" value="ECO:0007669"/>
    <property type="project" value="InterPro"/>
</dbReference>
<sequence>MSVMIEISKLRELYHAILEEEARRICDIPLNQGISGKLCFLSKTQYYLTYDDLRNVAVRIGFQGSSADKYINELISRGFLIRLNGRNAFRSYHFDFLLRASDLRTAPWTNKMTAEVKFIVGLQEFEDPKQASLLPNPNGEEIERELYNILNSELGHLAGLYVKIISDYLKLRGSRGYTYFQMKALLETLKNFRDFKVIAIGAPAGFGKTEIFLGILLFKLLKDLKERRRSRVLVVYPRKFLEIDQAYRLIEFVRIVNESLYNIKYSLSIAIRDGDSYKIEEQVNDCRKYSNICNDVMFRGIRCSQEGTLYINVRTEAVICKEGSSIRNYDFVKWSRCDSKNTEIIITNLYTLFNRIIAVAGHDLDARDLVASNLPLEMIILDEAHEYEPVELGLLHYIIKFVDRKKGGKPVKLVISTATLANMKEFARSLRGASEKEVLVITYDDVVEQEREKIEKLKVKGRLVTAKKFVILGIIFVHPMFSWETYTAYLSTLSLFTNFVLETVLGAKAVKQTIVFLNNVKELNRLYTIVENELNLGTPIDFTGFTIEKLFSDLDPIVNRYSLKHYSDILEQCAGANKRIATIVNNIKNRQQMREELFPKLAKVFAEVDLEKRREIALKMQRKELYTVIATSSLELGVDYPGVTVIVNIGLDKVPSLIQRIGRAGRSPEESLNTVLALLIVRNNPVEYVRVFKLLNSSSLGALIIGRLKGINEKEIIDELTVSTGEYLVGVKKLATSRLLFAFNALDPAFQHLHGLNTIKGMHYRDECFKLIELRKALQKYENDIKVIVGEKAVNTLIQEVLKHTDVQSCIDELQREEEIESLVDSVTTVIEDVDYLCKSIPNLHSKGVSNVEALTKTCRGLCNKYKDKISILSAELLAVNKEQKLKEILQELNEEFKGYCQALWNAVRQVQSVDNEIVTILERCYKLYDKIRDLGLKK</sequence>
<dbReference type="SMART" id="SM00490">
    <property type="entry name" value="HELICc"/>
    <property type="match status" value="1"/>
</dbReference>
<dbReference type="SUPFAM" id="SSF52540">
    <property type="entry name" value="P-loop containing nucleoside triphosphate hydrolases"/>
    <property type="match status" value="1"/>
</dbReference>
<dbReference type="PANTHER" id="PTHR47957">
    <property type="entry name" value="ATP-DEPENDENT HELICASE HRQ1"/>
    <property type="match status" value="1"/>
</dbReference>
<dbReference type="Pfam" id="PF00271">
    <property type="entry name" value="Helicase_C"/>
    <property type="match status" value="1"/>
</dbReference>
<evidence type="ECO:0008006" key="4">
    <source>
        <dbReference type="Google" id="ProtNLM"/>
    </source>
</evidence>
<dbReference type="GO" id="GO:0016787">
    <property type="term" value="F:hydrolase activity"/>
    <property type="evidence" value="ECO:0007669"/>
    <property type="project" value="InterPro"/>
</dbReference>
<dbReference type="InterPro" id="IPR014001">
    <property type="entry name" value="Helicase_ATP-bd"/>
</dbReference>
<dbReference type="PANTHER" id="PTHR47957:SF3">
    <property type="entry name" value="ATP-DEPENDENT HELICASE HRQ1"/>
    <property type="match status" value="1"/>
</dbReference>
<dbReference type="InterPro" id="IPR006935">
    <property type="entry name" value="Helicase/UvrB_N"/>
</dbReference>
<reference evidence="3" key="1">
    <citation type="journal article" date="2020" name="mSystems">
        <title>Genome- and Community-Level Interaction Insights into Carbon Utilization and Element Cycling Functions of Hydrothermarchaeota in Hydrothermal Sediment.</title>
        <authorList>
            <person name="Zhou Z."/>
            <person name="Liu Y."/>
            <person name="Xu W."/>
            <person name="Pan J."/>
            <person name="Luo Z.H."/>
            <person name="Li M."/>
        </authorList>
    </citation>
    <scope>NUCLEOTIDE SEQUENCE [LARGE SCALE GENOMIC DNA]</scope>
    <source>
        <strain evidence="3">SpSt-27</strain>
    </source>
</reference>
<proteinExistence type="predicted"/>
<dbReference type="PROSITE" id="PS51192">
    <property type="entry name" value="HELICASE_ATP_BIND_1"/>
    <property type="match status" value="1"/>
</dbReference>
<protein>
    <recommendedName>
        <fullName evidence="4">DEAD/DEAH box helicase</fullName>
    </recommendedName>
</protein>